<dbReference type="Gene3D" id="1.10.287.70">
    <property type="match status" value="1"/>
</dbReference>
<feature type="transmembrane region" description="Helical" evidence="12">
    <location>
        <begin position="210"/>
        <end position="235"/>
    </location>
</feature>
<evidence type="ECO:0000256" key="3">
    <source>
        <dbReference type="ARBA" id="ARBA00022538"/>
    </source>
</evidence>
<evidence type="ECO:0000259" key="13">
    <source>
        <dbReference type="Pfam" id="PF00520"/>
    </source>
</evidence>
<dbReference type="PRINTS" id="PR00169">
    <property type="entry name" value="KCHANNEL"/>
</dbReference>
<name>A0AA37MEE4_SEGBR</name>
<accession>A0AA37MEE4</accession>
<keyword evidence="4 12" id="KW-0812">Transmembrane</keyword>
<evidence type="ECO:0000256" key="2">
    <source>
        <dbReference type="ARBA" id="ARBA00022448"/>
    </source>
</evidence>
<evidence type="ECO:0000313" key="14">
    <source>
        <dbReference type="EMBL" id="GJG28268.1"/>
    </source>
</evidence>
<keyword evidence="6" id="KW-0851">Voltage-gated channel</keyword>
<evidence type="ECO:0000256" key="1">
    <source>
        <dbReference type="ARBA" id="ARBA00004141"/>
    </source>
</evidence>
<evidence type="ECO:0000256" key="11">
    <source>
        <dbReference type="ARBA" id="ARBA00023303"/>
    </source>
</evidence>
<dbReference type="Gene3D" id="1.20.120.350">
    <property type="entry name" value="Voltage-gated potassium channels. Chain C"/>
    <property type="match status" value="1"/>
</dbReference>
<dbReference type="InterPro" id="IPR027359">
    <property type="entry name" value="Volt_channel_dom_sf"/>
</dbReference>
<evidence type="ECO:0000256" key="8">
    <source>
        <dbReference type="ARBA" id="ARBA00022989"/>
    </source>
</evidence>
<sequence>MTREQIEDIIERTEHSTKASVYYDWFMVGVIIVSILPLMFMQTYTVFKVTEMITTAIFVVDYILRWLTADIRLKKGKKSFWLYPFTFMAVIDLLSILPAISIFNPAFRLLRFVRLLRIIRVMKLAWYSKPIATFAKILYKERHILMSVLIISIAYIFVTALVLFNVEPHVNPHTGEQTFNSFFDALYWATVTLTTVGYGDMCPVTDIGRFVSMLSSLFGVAIIALPSGVITASYLEELRNERKP</sequence>
<evidence type="ECO:0000256" key="6">
    <source>
        <dbReference type="ARBA" id="ARBA00022882"/>
    </source>
</evidence>
<dbReference type="GO" id="GO:0005249">
    <property type="term" value="F:voltage-gated potassium channel activity"/>
    <property type="evidence" value="ECO:0007669"/>
    <property type="project" value="InterPro"/>
</dbReference>
<evidence type="ECO:0000256" key="10">
    <source>
        <dbReference type="ARBA" id="ARBA00023136"/>
    </source>
</evidence>
<comment type="subcellular location">
    <subcellularLocation>
        <location evidence="1">Membrane</location>
        <topology evidence="1">Multi-pass membrane protein</topology>
    </subcellularLocation>
</comment>
<evidence type="ECO:0000256" key="7">
    <source>
        <dbReference type="ARBA" id="ARBA00022958"/>
    </source>
</evidence>
<keyword evidence="2" id="KW-0813">Transport</keyword>
<dbReference type="InterPro" id="IPR028325">
    <property type="entry name" value="VG_K_chnl"/>
</dbReference>
<reference evidence="14" key="1">
    <citation type="submission" date="2021-08" db="EMBL/GenBank/DDBJ databases">
        <title>Prevotella lacticifex sp. nov., isolated from rumen of cow.</title>
        <authorList>
            <person name="Shinkai T."/>
            <person name="Ikeyama N."/>
            <person name="Kumagai M."/>
            <person name="Ohmori H."/>
            <person name="Sakamoto M."/>
            <person name="Ohkuma M."/>
            <person name="Mitsumori M."/>
        </authorList>
    </citation>
    <scope>NUCLEOTIDE SEQUENCE</scope>
    <source>
        <strain evidence="14">DSM 11371</strain>
    </source>
</reference>
<dbReference type="GO" id="GO:0008076">
    <property type="term" value="C:voltage-gated potassium channel complex"/>
    <property type="evidence" value="ECO:0007669"/>
    <property type="project" value="InterPro"/>
</dbReference>
<dbReference type="GO" id="GO:0001508">
    <property type="term" value="P:action potential"/>
    <property type="evidence" value="ECO:0007669"/>
    <property type="project" value="TreeGrafter"/>
</dbReference>
<evidence type="ECO:0000313" key="15">
    <source>
        <dbReference type="Proteomes" id="UP000887043"/>
    </source>
</evidence>
<dbReference type="Proteomes" id="UP000887043">
    <property type="component" value="Unassembled WGS sequence"/>
</dbReference>
<keyword evidence="10 12" id="KW-0472">Membrane</keyword>
<evidence type="ECO:0000256" key="5">
    <source>
        <dbReference type="ARBA" id="ARBA00022826"/>
    </source>
</evidence>
<keyword evidence="5" id="KW-0631">Potassium channel</keyword>
<evidence type="ECO:0000256" key="9">
    <source>
        <dbReference type="ARBA" id="ARBA00023065"/>
    </source>
</evidence>
<keyword evidence="3" id="KW-0633">Potassium transport</keyword>
<dbReference type="AlphaFoldDB" id="A0AA37MEE4"/>
<dbReference type="Pfam" id="PF00520">
    <property type="entry name" value="Ion_trans"/>
    <property type="match status" value="1"/>
</dbReference>
<feature type="transmembrane region" description="Helical" evidence="12">
    <location>
        <begin position="144"/>
        <end position="166"/>
    </location>
</feature>
<gene>
    <name evidence="14" type="ORF">PRRU23_19680</name>
</gene>
<dbReference type="PANTHER" id="PTHR11537">
    <property type="entry name" value="VOLTAGE-GATED POTASSIUM CHANNEL"/>
    <property type="match status" value="1"/>
</dbReference>
<feature type="domain" description="Ion transport" evidence="13">
    <location>
        <begin position="22"/>
        <end position="236"/>
    </location>
</feature>
<protein>
    <submittedName>
        <fullName evidence="14">Ion transporter</fullName>
    </submittedName>
</protein>
<feature type="transmembrane region" description="Helical" evidence="12">
    <location>
        <begin position="80"/>
        <end position="103"/>
    </location>
</feature>
<dbReference type="PANTHER" id="PTHR11537:SF254">
    <property type="entry name" value="POTASSIUM VOLTAGE-GATED CHANNEL PROTEIN SHAB"/>
    <property type="match status" value="1"/>
</dbReference>
<evidence type="ECO:0000256" key="4">
    <source>
        <dbReference type="ARBA" id="ARBA00022692"/>
    </source>
</evidence>
<feature type="transmembrane region" description="Helical" evidence="12">
    <location>
        <begin position="178"/>
        <end position="198"/>
    </location>
</feature>
<feature type="transmembrane region" description="Helical" evidence="12">
    <location>
        <begin position="46"/>
        <end position="68"/>
    </location>
</feature>
<dbReference type="RefSeq" id="WP_006281885.1">
    <property type="nucleotide sequence ID" value="NZ_BPTR01000001.1"/>
</dbReference>
<keyword evidence="11" id="KW-0407">Ion channel</keyword>
<dbReference type="SUPFAM" id="SSF81324">
    <property type="entry name" value="Voltage-gated potassium channels"/>
    <property type="match status" value="1"/>
</dbReference>
<dbReference type="InterPro" id="IPR005821">
    <property type="entry name" value="Ion_trans_dom"/>
</dbReference>
<keyword evidence="8 12" id="KW-1133">Transmembrane helix</keyword>
<dbReference type="EMBL" id="BPTR01000001">
    <property type="protein sequence ID" value="GJG28268.1"/>
    <property type="molecule type" value="Genomic_DNA"/>
</dbReference>
<keyword evidence="9" id="KW-0406">Ion transport</keyword>
<keyword evidence="7" id="KW-0630">Potassium</keyword>
<proteinExistence type="predicted"/>
<evidence type="ECO:0000256" key="12">
    <source>
        <dbReference type="SAM" id="Phobius"/>
    </source>
</evidence>
<comment type="caution">
    <text evidence="14">The sequence shown here is derived from an EMBL/GenBank/DDBJ whole genome shotgun (WGS) entry which is preliminary data.</text>
</comment>
<feature type="transmembrane region" description="Helical" evidence="12">
    <location>
        <begin position="21"/>
        <end position="40"/>
    </location>
</feature>
<organism evidence="14 15">
    <name type="scientific">Segatella bryantii</name>
    <name type="common">Prevotella bryantii</name>
    <dbReference type="NCBI Taxonomy" id="77095"/>
    <lineage>
        <taxon>Bacteria</taxon>
        <taxon>Pseudomonadati</taxon>
        <taxon>Bacteroidota</taxon>
        <taxon>Bacteroidia</taxon>
        <taxon>Bacteroidales</taxon>
        <taxon>Prevotellaceae</taxon>
        <taxon>Segatella</taxon>
    </lineage>
</organism>